<dbReference type="RefSeq" id="WP_133877575.1">
    <property type="nucleotide sequence ID" value="NZ_BOMD01000080.1"/>
</dbReference>
<dbReference type="OrthoDB" id="4482242at2"/>
<evidence type="ECO:0000313" key="3">
    <source>
        <dbReference type="EMBL" id="TDO31471.1"/>
    </source>
</evidence>
<keyword evidence="1" id="KW-0812">Transmembrane</keyword>
<dbReference type="Proteomes" id="UP000294901">
    <property type="component" value="Unassembled WGS sequence"/>
</dbReference>
<feature type="transmembrane region" description="Helical" evidence="1">
    <location>
        <begin position="68"/>
        <end position="87"/>
    </location>
</feature>
<feature type="transmembrane region" description="Helical" evidence="1">
    <location>
        <begin position="120"/>
        <end position="137"/>
    </location>
</feature>
<evidence type="ECO:0000259" key="2">
    <source>
        <dbReference type="Pfam" id="PF23636"/>
    </source>
</evidence>
<comment type="caution">
    <text evidence="3">The sequence shown here is derived from an EMBL/GenBank/DDBJ whole genome shotgun (WGS) entry which is preliminary data.</text>
</comment>
<feature type="transmembrane region" description="Helical" evidence="1">
    <location>
        <begin position="20"/>
        <end position="43"/>
    </location>
</feature>
<keyword evidence="1" id="KW-1133">Transmembrane helix</keyword>
<dbReference type="AlphaFoldDB" id="A0A4R6J997"/>
<feature type="domain" description="DUF7144" evidence="2">
    <location>
        <begin position="27"/>
        <end position="140"/>
    </location>
</feature>
<dbReference type="EMBL" id="SNWR01000002">
    <property type="protein sequence ID" value="TDO31471.1"/>
    <property type="molecule type" value="Genomic_DNA"/>
</dbReference>
<reference evidence="3 4" key="1">
    <citation type="submission" date="2019-03" db="EMBL/GenBank/DDBJ databases">
        <title>Sequencing the genomes of 1000 actinobacteria strains.</title>
        <authorList>
            <person name="Klenk H.-P."/>
        </authorList>
    </citation>
    <scope>NUCLEOTIDE SEQUENCE [LARGE SCALE GENOMIC DNA]</scope>
    <source>
        <strain evidence="3 4">DSM 43805</strain>
    </source>
</reference>
<sequence length="150" mass="15894">MSSSSYASERPSDAAAAPGATAWIGLVVFGAIMLLALGLFQVVEGVTALYREQVFVVTSDELVLELDYTVWGWTHLVLGVLALSAGSGIMAGWLWARILGALIAALGAFVHLLFLPAMPLWGAILITMDLLILYALLAHGGEVRPARVES</sequence>
<organism evidence="3 4">
    <name type="scientific">Paractinoplanes brasiliensis</name>
    <dbReference type="NCBI Taxonomy" id="52695"/>
    <lineage>
        <taxon>Bacteria</taxon>
        <taxon>Bacillati</taxon>
        <taxon>Actinomycetota</taxon>
        <taxon>Actinomycetes</taxon>
        <taxon>Micromonosporales</taxon>
        <taxon>Micromonosporaceae</taxon>
        <taxon>Paractinoplanes</taxon>
    </lineage>
</organism>
<protein>
    <recommendedName>
        <fullName evidence="2">DUF7144 domain-containing protein</fullName>
    </recommendedName>
</protein>
<evidence type="ECO:0000256" key="1">
    <source>
        <dbReference type="SAM" id="Phobius"/>
    </source>
</evidence>
<name>A0A4R6J997_9ACTN</name>
<keyword evidence="4" id="KW-1185">Reference proteome</keyword>
<proteinExistence type="predicted"/>
<accession>A0A4R6J997</accession>
<dbReference type="InterPro" id="IPR055568">
    <property type="entry name" value="DUF7144"/>
</dbReference>
<evidence type="ECO:0000313" key="4">
    <source>
        <dbReference type="Proteomes" id="UP000294901"/>
    </source>
</evidence>
<gene>
    <name evidence="3" type="ORF">C8E87_6895</name>
</gene>
<keyword evidence="1" id="KW-0472">Membrane</keyword>
<dbReference type="Pfam" id="PF23636">
    <property type="entry name" value="DUF7144"/>
    <property type="match status" value="1"/>
</dbReference>
<feature type="transmembrane region" description="Helical" evidence="1">
    <location>
        <begin position="94"/>
        <end position="114"/>
    </location>
</feature>